<sequence length="155" mass="17160">MNGIGGSLHGKEREERSEKMLALRGTIQGVRYFYAQTTGDGDVEIGGKGHIHDEGCDFPRDCNYRKHLLATITWIPLAFSGIKAPYNGHLVEVLAYTPKKDGRLPTVKEVVKEVVATPRSKPSPLVDGDEDEKDGVRSRRGYQEKSIPGNVRNGR</sequence>
<evidence type="ECO:0000256" key="1">
    <source>
        <dbReference type="SAM" id="MobiDB-lite"/>
    </source>
</evidence>
<feature type="region of interest" description="Disordered" evidence="1">
    <location>
        <begin position="115"/>
        <end position="155"/>
    </location>
</feature>
<organism evidence="2 3">
    <name type="scientific">Candidatus Giovannonibacteria bacterium GW2011_GWA1_44_25</name>
    <dbReference type="NCBI Taxonomy" id="1618645"/>
    <lineage>
        <taxon>Bacteria</taxon>
        <taxon>Candidatus Giovannoniibacteriota</taxon>
    </lineage>
</organism>
<feature type="compositionally biased region" description="Basic and acidic residues" evidence="1">
    <location>
        <begin position="134"/>
        <end position="143"/>
    </location>
</feature>
<accession>A0A0G1IL92</accession>
<dbReference type="AlphaFoldDB" id="A0A0G1IL92"/>
<gene>
    <name evidence="2" type="ORF">UW53_C0005G0028</name>
</gene>
<evidence type="ECO:0000313" key="2">
    <source>
        <dbReference type="EMBL" id="KKT59945.1"/>
    </source>
</evidence>
<dbReference type="EMBL" id="LCIR01000005">
    <property type="protein sequence ID" value="KKT59945.1"/>
    <property type="molecule type" value="Genomic_DNA"/>
</dbReference>
<proteinExistence type="predicted"/>
<comment type="caution">
    <text evidence="2">The sequence shown here is derived from an EMBL/GenBank/DDBJ whole genome shotgun (WGS) entry which is preliminary data.</text>
</comment>
<reference evidence="2 3" key="1">
    <citation type="journal article" date="2015" name="Nature">
        <title>rRNA introns, odd ribosomes, and small enigmatic genomes across a large radiation of phyla.</title>
        <authorList>
            <person name="Brown C.T."/>
            <person name="Hug L.A."/>
            <person name="Thomas B.C."/>
            <person name="Sharon I."/>
            <person name="Castelle C.J."/>
            <person name="Singh A."/>
            <person name="Wilkins M.J."/>
            <person name="Williams K.H."/>
            <person name="Banfield J.F."/>
        </authorList>
    </citation>
    <scope>NUCLEOTIDE SEQUENCE [LARGE SCALE GENOMIC DNA]</scope>
</reference>
<protein>
    <submittedName>
        <fullName evidence="2">Uncharacterized protein</fullName>
    </submittedName>
</protein>
<evidence type="ECO:0000313" key="3">
    <source>
        <dbReference type="Proteomes" id="UP000034087"/>
    </source>
</evidence>
<name>A0A0G1IL92_9BACT</name>
<dbReference type="Proteomes" id="UP000034087">
    <property type="component" value="Unassembled WGS sequence"/>
</dbReference>